<evidence type="ECO:0000313" key="1">
    <source>
        <dbReference type="EMBL" id="KAJ4728378.1"/>
    </source>
</evidence>
<reference evidence="1 2" key="1">
    <citation type="journal article" date="2023" name="Science">
        <title>Complex scaffold remodeling in plant triterpene biosynthesis.</title>
        <authorList>
            <person name="De La Pena R."/>
            <person name="Hodgson H."/>
            <person name="Liu J.C."/>
            <person name="Stephenson M.J."/>
            <person name="Martin A.C."/>
            <person name="Owen C."/>
            <person name="Harkess A."/>
            <person name="Leebens-Mack J."/>
            <person name="Jimenez L.E."/>
            <person name="Osbourn A."/>
            <person name="Sattely E.S."/>
        </authorList>
    </citation>
    <scope>NUCLEOTIDE SEQUENCE [LARGE SCALE GENOMIC DNA]</scope>
    <source>
        <strain evidence="2">cv. JPN11</strain>
        <tissue evidence="1">Leaf</tissue>
    </source>
</reference>
<keyword evidence="2" id="KW-1185">Reference proteome</keyword>
<proteinExistence type="predicted"/>
<dbReference type="EMBL" id="CM051394">
    <property type="protein sequence ID" value="KAJ4728378.1"/>
    <property type="molecule type" value="Genomic_DNA"/>
</dbReference>
<gene>
    <name evidence="1" type="ORF">OWV82_001318</name>
</gene>
<accession>A0ACC1YZA9</accession>
<evidence type="ECO:0000313" key="2">
    <source>
        <dbReference type="Proteomes" id="UP001164539"/>
    </source>
</evidence>
<comment type="caution">
    <text evidence="1">The sequence shown here is derived from an EMBL/GenBank/DDBJ whole genome shotgun (WGS) entry which is preliminary data.</text>
</comment>
<dbReference type="Proteomes" id="UP001164539">
    <property type="component" value="Chromosome 1"/>
</dbReference>
<name>A0ACC1YZA9_MELAZ</name>
<sequence>MFISRGFLMRTAALVLVIAAHEAEAAAATPRRAFFVFGDSLVDSGNNNFLATSARGDFPPYGINYPTHRPTGRFSDGLNLPDLICESIGVEPPLPYLNPDIMNGQNLLLGANFASAGIGILNDTGLQFLNILRIDRQFELFQDYQRRLRNSLGQNQGAQQLVDRALVLVTLAGNDFVNNYFLTPMAPRRRQFALPEYCRFLISEYKNILKKLYELGARRVIVTGTGPLGCIPAELALSGSRNGECAPEPQRAAEIYNSLLPSMIQDLNNELRPDVFIASNAFDVNKDFISNPKQFGFESSKEACCGQGPYNGLGTCNIFSNLCPNRST</sequence>
<organism evidence="1 2">
    <name type="scientific">Melia azedarach</name>
    <name type="common">Chinaberry tree</name>
    <dbReference type="NCBI Taxonomy" id="155640"/>
    <lineage>
        <taxon>Eukaryota</taxon>
        <taxon>Viridiplantae</taxon>
        <taxon>Streptophyta</taxon>
        <taxon>Embryophyta</taxon>
        <taxon>Tracheophyta</taxon>
        <taxon>Spermatophyta</taxon>
        <taxon>Magnoliopsida</taxon>
        <taxon>eudicotyledons</taxon>
        <taxon>Gunneridae</taxon>
        <taxon>Pentapetalae</taxon>
        <taxon>rosids</taxon>
        <taxon>malvids</taxon>
        <taxon>Sapindales</taxon>
        <taxon>Meliaceae</taxon>
        <taxon>Melia</taxon>
    </lineage>
</organism>
<protein>
    <submittedName>
        <fullName evidence="1">GDSL esterase/lipase</fullName>
    </submittedName>
</protein>